<keyword evidence="2 5" id="KW-0812">Transmembrane</keyword>
<dbReference type="Pfam" id="PF05154">
    <property type="entry name" value="TM2"/>
    <property type="match status" value="1"/>
</dbReference>
<evidence type="ECO:0000256" key="3">
    <source>
        <dbReference type="ARBA" id="ARBA00022989"/>
    </source>
</evidence>
<evidence type="ECO:0000313" key="7">
    <source>
        <dbReference type="EMBL" id="AGP31002.1"/>
    </source>
</evidence>
<dbReference type="OrthoDB" id="2004788at2"/>
<dbReference type="GO" id="GO:0016020">
    <property type="term" value="C:membrane"/>
    <property type="evidence" value="ECO:0007669"/>
    <property type="project" value="UniProtKB-SubCell"/>
</dbReference>
<keyword evidence="4 5" id="KW-0472">Membrane</keyword>
<dbReference type="Proteomes" id="UP000014809">
    <property type="component" value="Chromosome"/>
</dbReference>
<feature type="transmembrane region" description="Helical" evidence="5">
    <location>
        <begin position="130"/>
        <end position="154"/>
    </location>
</feature>
<dbReference type="EMBL" id="CP003696">
    <property type="protein sequence ID" value="AGP31002.1"/>
    <property type="molecule type" value="Genomic_DNA"/>
</dbReference>
<dbReference type="HOGENOM" id="CLU_081297_1_1_11"/>
<evidence type="ECO:0000313" key="8">
    <source>
        <dbReference type="Proteomes" id="UP000014809"/>
    </source>
</evidence>
<accession>S4XD01</accession>
<evidence type="ECO:0000256" key="5">
    <source>
        <dbReference type="SAM" id="Phobius"/>
    </source>
</evidence>
<reference evidence="7 8" key="1">
    <citation type="submission" date="2012-06" db="EMBL/GenBank/DDBJ databases">
        <title>Complete genome sequence of Corynebacterium terpenotabidum Y-11 (=DSM 44721).</title>
        <authorList>
            <person name="Ruckert C."/>
            <person name="Albersmeier A."/>
            <person name="Al-Dilaimi A."/>
            <person name="Szczepanowski R."/>
            <person name="Kalinowski J."/>
        </authorList>
    </citation>
    <scope>NUCLEOTIDE SEQUENCE [LARGE SCALE GENOMIC DNA]</scope>
    <source>
        <strain evidence="7 8">Y-11</strain>
    </source>
</reference>
<evidence type="ECO:0000256" key="2">
    <source>
        <dbReference type="ARBA" id="ARBA00022692"/>
    </source>
</evidence>
<feature type="transmembrane region" description="Helical" evidence="5">
    <location>
        <begin position="94"/>
        <end position="118"/>
    </location>
</feature>
<evidence type="ECO:0000256" key="1">
    <source>
        <dbReference type="ARBA" id="ARBA00004141"/>
    </source>
</evidence>
<feature type="domain" description="TM2" evidence="6">
    <location>
        <begin position="64"/>
        <end position="107"/>
    </location>
</feature>
<dbReference type="KEGG" id="cter:A606_06775"/>
<evidence type="ECO:0000256" key="4">
    <source>
        <dbReference type="ARBA" id="ARBA00023136"/>
    </source>
</evidence>
<protein>
    <recommendedName>
        <fullName evidence="6">TM2 domain-containing protein</fullName>
    </recommendedName>
</protein>
<name>S4XD01_9CORY</name>
<dbReference type="AlphaFoldDB" id="S4XD01"/>
<keyword evidence="8" id="KW-1185">Reference proteome</keyword>
<keyword evidence="3 5" id="KW-1133">Transmembrane helix</keyword>
<dbReference type="RefSeq" id="WP_020441363.1">
    <property type="nucleotide sequence ID" value="NC_021663.1"/>
</dbReference>
<comment type="subcellular location">
    <subcellularLocation>
        <location evidence="1">Membrane</location>
        <topology evidence="1">Multi-pass membrane protein</topology>
    </subcellularLocation>
</comment>
<dbReference type="PATRIC" id="fig|1200352.3.peg.1382"/>
<gene>
    <name evidence="7" type="ORF">A606_06775</name>
</gene>
<evidence type="ECO:0000259" key="6">
    <source>
        <dbReference type="Pfam" id="PF05154"/>
    </source>
</evidence>
<feature type="transmembrane region" description="Helical" evidence="5">
    <location>
        <begin position="68"/>
        <end position="87"/>
    </location>
</feature>
<dbReference type="InterPro" id="IPR007829">
    <property type="entry name" value="TM2"/>
</dbReference>
<organism evidence="7 8">
    <name type="scientific">Corynebacterium terpenotabidum Y-11</name>
    <dbReference type="NCBI Taxonomy" id="1200352"/>
    <lineage>
        <taxon>Bacteria</taxon>
        <taxon>Bacillati</taxon>
        <taxon>Actinomycetota</taxon>
        <taxon>Actinomycetes</taxon>
        <taxon>Mycobacteriales</taxon>
        <taxon>Corynebacteriaceae</taxon>
        <taxon>Corynebacterium</taxon>
    </lineage>
</organism>
<proteinExistence type="predicted"/>
<sequence>MTVPRAHGWGEQYPQYSGPAGATGYPQNYPQDGYSQNYQQVGYQQAYPQTAYQSGYAPMGGVSPKSRGIGALLAFFFGFCGAHNFYFGKKNRGIAQLCMTGGGWALLFFFPVVLSLGIGNNTVIGIFELVRIVGVLLLFLGVGIWAFVEFIMILGKAETYRYDGDGLVIQ</sequence>